<dbReference type="AlphaFoldDB" id="A0AAD5JF89"/>
<sequence length="234" mass="26679">MTRAVVKMYVIQEGFALKKVKNDKVTFMVKSFRGGHSMCPRVAENRKATSRWVSSVLKSFIQSNPKGRAKLFKNELQDRYAIKVDSQAVYRAKRIVLEALKFDHAKTYAKIRKCVKSVLREATSRSVSSVLKSFIQSNPKGKAKLFKNELQDRYAVKVDSQTVYRAKRIVLEALKFDHAKAYAKIRKHIIANFISTFKNHNINGKLWHAARVANCGYFNEAMASIRSENANAAD</sequence>
<protein>
    <submittedName>
        <fullName evidence="1">Uncharacterized protein</fullName>
    </submittedName>
</protein>
<accession>A0AAD5JF89</accession>
<proteinExistence type="predicted"/>
<comment type="caution">
    <text evidence="1">The sequence shown here is derived from an EMBL/GenBank/DDBJ whole genome shotgun (WGS) entry which is preliminary data.</text>
</comment>
<keyword evidence="2" id="KW-1185">Reference proteome</keyword>
<reference evidence="1 2" key="1">
    <citation type="journal article" date="2022" name="Plant J.">
        <title>Strategies of tolerance reflected in two North American maple genomes.</title>
        <authorList>
            <person name="McEvoy S.L."/>
            <person name="Sezen U.U."/>
            <person name="Trouern-Trend A."/>
            <person name="McMahon S.M."/>
            <person name="Schaberg P.G."/>
            <person name="Yang J."/>
            <person name="Wegrzyn J.L."/>
            <person name="Swenson N.G."/>
        </authorList>
    </citation>
    <scope>NUCLEOTIDE SEQUENCE [LARGE SCALE GENOMIC DNA]</scope>
    <source>
        <strain evidence="1">91603</strain>
    </source>
</reference>
<name>A0AAD5JF89_ACENE</name>
<dbReference type="Proteomes" id="UP001064489">
    <property type="component" value="Chromosome 13"/>
</dbReference>
<gene>
    <name evidence="1" type="ORF">LWI28_005287</name>
</gene>
<evidence type="ECO:0000313" key="2">
    <source>
        <dbReference type="Proteomes" id="UP001064489"/>
    </source>
</evidence>
<dbReference type="PANTHER" id="PTHR31973:SF187">
    <property type="entry name" value="MUTATOR TRANSPOSASE MUDRA PROTEIN"/>
    <property type="match status" value="1"/>
</dbReference>
<dbReference type="EMBL" id="JAJSOW010000002">
    <property type="protein sequence ID" value="KAI9197831.1"/>
    <property type="molecule type" value="Genomic_DNA"/>
</dbReference>
<dbReference type="PANTHER" id="PTHR31973">
    <property type="entry name" value="POLYPROTEIN, PUTATIVE-RELATED"/>
    <property type="match status" value="1"/>
</dbReference>
<organism evidence="1 2">
    <name type="scientific">Acer negundo</name>
    <name type="common">Box elder</name>
    <dbReference type="NCBI Taxonomy" id="4023"/>
    <lineage>
        <taxon>Eukaryota</taxon>
        <taxon>Viridiplantae</taxon>
        <taxon>Streptophyta</taxon>
        <taxon>Embryophyta</taxon>
        <taxon>Tracheophyta</taxon>
        <taxon>Spermatophyta</taxon>
        <taxon>Magnoliopsida</taxon>
        <taxon>eudicotyledons</taxon>
        <taxon>Gunneridae</taxon>
        <taxon>Pentapetalae</taxon>
        <taxon>rosids</taxon>
        <taxon>malvids</taxon>
        <taxon>Sapindales</taxon>
        <taxon>Sapindaceae</taxon>
        <taxon>Hippocastanoideae</taxon>
        <taxon>Acereae</taxon>
        <taxon>Acer</taxon>
    </lineage>
</organism>
<evidence type="ECO:0000313" key="1">
    <source>
        <dbReference type="EMBL" id="KAI9197831.1"/>
    </source>
</evidence>